<sequence length="344" mass="38325">MEAGVVHLKKAMIKEELSDEIEPEGSVKLEAEEEDDDSPASDSGLTPISQQGRRVFYDDQCYEYRFCNAIRDAHNVGRRDIAIRCTERHCKGKAYCLRSEEIIQKNAHDPPHAPPFGKKERREAIGLLKLERLNGVAAEDAVRKIIVSLPSAILPSRSALRRMAHRVHPADNHTVGVSGTMDTTIKKVLSRTNGMAGTGNDQHASVEITEHSMGNSPHSESASKLTEHKELPGDEKKAPCSIINRKIISRPIVMSQTSSSNGEVLLNRKLSIVRSPQSIRAIPYQREDFRRTVTAKPVSIGNPRADALAELVRHQADFLIRNKMESKFNELWSGIIECVDKSNK</sequence>
<dbReference type="Proteomes" id="UP000835052">
    <property type="component" value="Unassembled WGS sequence"/>
</dbReference>
<accession>A0A8S1GN07</accession>
<organism evidence="2 3">
    <name type="scientific">Caenorhabditis auriculariae</name>
    <dbReference type="NCBI Taxonomy" id="2777116"/>
    <lineage>
        <taxon>Eukaryota</taxon>
        <taxon>Metazoa</taxon>
        <taxon>Ecdysozoa</taxon>
        <taxon>Nematoda</taxon>
        <taxon>Chromadorea</taxon>
        <taxon>Rhabditida</taxon>
        <taxon>Rhabditina</taxon>
        <taxon>Rhabditomorpha</taxon>
        <taxon>Rhabditoidea</taxon>
        <taxon>Rhabditidae</taxon>
        <taxon>Peloderinae</taxon>
        <taxon>Caenorhabditis</taxon>
    </lineage>
</organism>
<evidence type="ECO:0000313" key="2">
    <source>
        <dbReference type="EMBL" id="CAD6184496.1"/>
    </source>
</evidence>
<feature type="compositionally biased region" description="Basic and acidic residues" evidence="1">
    <location>
        <begin position="225"/>
        <end position="236"/>
    </location>
</feature>
<dbReference type="EMBL" id="CAJGYM010000001">
    <property type="protein sequence ID" value="CAD6184496.1"/>
    <property type="molecule type" value="Genomic_DNA"/>
</dbReference>
<keyword evidence="3" id="KW-1185">Reference proteome</keyword>
<reference evidence="2" key="1">
    <citation type="submission" date="2020-10" db="EMBL/GenBank/DDBJ databases">
        <authorList>
            <person name="Kikuchi T."/>
        </authorList>
    </citation>
    <scope>NUCLEOTIDE SEQUENCE</scope>
    <source>
        <strain evidence="2">NKZ352</strain>
    </source>
</reference>
<protein>
    <submittedName>
        <fullName evidence="2">Uncharacterized protein</fullName>
    </submittedName>
</protein>
<dbReference type="AlphaFoldDB" id="A0A8S1GN07"/>
<evidence type="ECO:0000256" key="1">
    <source>
        <dbReference type="SAM" id="MobiDB-lite"/>
    </source>
</evidence>
<feature type="region of interest" description="Disordered" evidence="1">
    <location>
        <begin position="211"/>
        <end position="236"/>
    </location>
</feature>
<proteinExistence type="predicted"/>
<name>A0A8S1GN07_9PELO</name>
<feature type="compositionally biased region" description="Polar residues" evidence="1">
    <location>
        <begin position="212"/>
        <end position="224"/>
    </location>
</feature>
<evidence type="ECO:0000313" key="3">
    <source>
        <dbReference type="Proteomes" id="UP000835052"/>
    </source>
</evidence>
<feature type="region of interest" description="Disordered" evidence="1">
    <location>
        <begin position="16"/>
        <end position="49"/>
    </location>
</feature>
<gene>
    <name evidence="2" type="ORF">CAUJ_LOCUS415</name>
</gene>
<comment type="caution">
    <text evidence="2">The sequence shown here is derived from an EMBL/GenBank/DDBJ whole genome shotgun (WGS) entry which is preliminary data.</text>
</comment>